<evidence type="ECO:0000313" key="1">
    <source>
        <dbReference type="EMBL" id="KAF2590838.1"/>
    </source>
</evidence>
<proteinExistence type="predicted"/>
<name>A0A8S9KBA7_BRACR</name>
<reference evidence="1" key="1">
    <citation type="submission" date="2019-12" db="EMBL/GenBank/DDBJ databases">
        <title>Genome sequencing and annotation of Brassica cretica.</title>
        <authorList>
            <person name="Studholme D.J."/>
            <person name="Sarris P.F."/>
        </authorList>
    </citation>
    <scope>NUCLEOTIDE SEQUENCE</scope>
    <source>
        <strain evidence="1">PFS-102/07</strain>
        <tissue evidence="1">Leaf</tissue>
    </source>
</reference>
<sequence length="52" mass="5933">MPHDSAQSVLCIRSWIEAGRKLKFKSTEIDYERLMELAATVAADNSDKIQHK</sequence>
<dbReference type="EMBL" id="QGKY02000190">
    <property type="protein sequence ID" value="KAF2590838.1"/>
    <property type="molecule type" value="Genomic_DNA"/>
</dbReference>
<protein>
    <submittedName>
        <fullName evidence="1">Uncharacterized protein</fullName>
    </submittedName>
</protein>
<comment type="caution">
    <text evidence="1">The sequence shown here is derived from an EMBL/GenBank/DDBJ whole genome shotgun (WGS) entry which is preliminary data.</text>
</comment>
<organism evidence="1">
    <name type="scientific">Brassica cretica</name>
    <name type="common">Mustard</name>
    <dbReference type="NCBI Taxonomy" id="69181"/>
    <lineage>
        <taxon>Eukaryota</taxon>
        <taxon>Viridiplantae</taxon>
        <taxon>Streptophyta</taxon>
        <taxon>Embryophyta</taxon>
        <taxon>Tracheophyta</taxon>
        <taxon>Spermatophyta</taxon>
        <taxon>Magnoliopsida</taxon>
        <taxon>eudicotyledons</taxon>
        <taxon>Gunneridae</taxon>
        <taxon>Pentapetalae</taxon>
        <taxon>rosids</taxon>
        <taxon>malvids</taxon>
        <taxon>Brassicales</taxon>
        <taxon>Brassicaceae</taxon>
        <taxon>Brassiceae</taxon>
        <taxon>Brassica</taxon>
    </lineage>
</organism>
<accession>A0A8S9KBA7</accession>
<dbReference type="AlphaFoldDB" id="A0A8S9KBA7"/>
<gene>
    <name evidence="1" type="ORF">F2Q70_00041542</name>
</gene>